<organism evidence="2">
    <name type="scientific">Loa loa</name>
    <name type="common">Eye worm</name>
    <name type="synonym">Filaria loa</name>
    <dbReference type="NCBI Taxonomy" id="7209"/>
    <lineage>
        <taxon>Eukaryota</taxon>
        <taxon>Metazoa</taxon>
        <taxon>Ecdysozoa</taxon>
        <taxon>Nematoda</taxon>
        <taxon>Chromadorea</taxon>
        <taxon>Rhabditida</taxon>
        <taxon>Spirurina</taxon>
        <taxon>Spiruromorpha</taxon>
        <taxon>Filarioidea</taxon>
        <taxon>Onchocercidae</taxon>
        <taxon>Loa</taxon>
    </lineage>
</organism>
<keyword evidence="1" id="KW-0472">Membrane</keyword>
<keyword evidence="1" id="KW-0812">Transmembrane</keyword>
<dbReference type="PROSITE" id="PS00222">
    <property type="entry name" value="IGFBP_N_1"/>
    <property type="match status" value="1"/>
</dbReference>
<dbReference type="KEGG" id="loa:LOAG_14693"/>
<proteinExistence type="predicted"/>
<dbReference type="OrthoDB" id="5835611at2759"/>
<name>A0A1S0THB6_LOALO</name>
<dbReference type="GeneID" id="9952176"/>
<reference evidence="2" key="1">
    <citation type="submission" date="2012-04" db="EMBL/GenBank/DDBJ databases">
        <title>The Genome Sequence of Loa loa.</title>
        <authorList>
            <consortium name="The Broad Institute Genome Sequencing Platform"/>
            <consortium name="Broad Institute Genome Sequencing Center for Infectious Disease"/>
            <person name="Nutman T.B."/>
            <person name="Fink D.L."/>
            <person name="Russ C."/>
            <person name="Young S."/>
            <person name="Zeng Q."/>
            <person name="Gargeya S."/>
            <person name="Alvarado L."/>
            <person name="Berlin A."/>
            <person name="Chapman S.B."/>
            <person name="Chen Z."/>
            <person name="Freedman E."/>
            <person name="Gellesch M."/>
            <person name="Goldberg J."/>
            <person name="Griggs A."/>
            <person name="Gujja S."/>
            <person name="Heilman E.R."/>
            <person name="Heiman D."/>
            <person name="Howarth C."/>
            <person name="Mehta T."/>
            <person name="Neiman D."/>
            <person name="Pearson M."/>
            <person name="Roberts A."/>
            <person name="Saif S."/>
            <person name="Shea T."/>
            <person name="Shenoy N."/>
            <person name="Sisk P."/>
            <person name="Stolte C."/>
            <person name="Sykes S."/>
            <person name="White J."/>
            <person name="Yandava C."/>
            <person name="Haas B."/>
            <person name="Henn M.R."/>
            <person name="Nusbaum C."/>
            <person name="Birren B."/>
        </authorList>
    </citation>
    <scope>NUCLEOTIDE SEQUENCE [LARGE SCALE GENOMIC DNA]</scope>
</reference>
<dbReference type="AlphaFoldDB" id="A0A1S0THB6"/>
<dbReference type="SUPFAM" id="SSF57184">
    <property type="entry name" value="Growth factor receptor domain"/>
    <property type="match status" value="1"/>
</dbReference>
<evidence type="ECO:0000256" key="1">
    <source>
        <dbReference type="SAM" id="Phobius"/>
    </source>
</evidence>
<dbReference type="InterPro" id="IPR009030">
    <property type="entry name" value="Growth_fac_rcpt_cys_sf"/>
</dbReference>
<dbReference type="RefSeq" id="XP_003150236.1">
    <property type="nucleotide sequence ID" value="XM_003150188.1"/>
</dbReference>
<protein>
    <submittedName>
        <fullName evidence="2">Uncharacterized protein</fullName>
    </submittedName>
</protein>
<accession>A0A1S0THB6</accession>
<keyword evidence="1" id="KW-1133">Transmembrane helix</keyword>
<dbReference type="EMBL" id="JH712531">
    <property type="protein sequence ID" value="EFO13833.1"/>
    <property type="molecule type" value="Genomic_DNA"/>
</dbReference>
<dbReference type="InParanoid" id="A0A1S0THB6"/>
<feature type="transmembrane region" description="Helical" evidence="1">
    <location>
        <begin position="12"/>
        <end position="30"/>
    </location>
</feature>
<evidence type="ECO:0000313" key="2">
    <source>
        <dbReference type="EMBL" id="EFO13833.1"/>
    </source>
</evidence>
<sequence>MLSAIIRQLYQIQYFIILIHLFPTIYAIFLTQLQLVATIDNNDTEYYTTDNLFILDSLSTVCSNKCPNFCPNPELLDCSKLAQDPCECCTVCLHDTGEQCGPGIGACHQSNFCQPKLDQNGIGICIDFHLLNI</sequence>
<dbReference type="OMA" id="CPNFCPN"/>
<gene>
    <name evidence="2" type="ORF">LOAG_14693</name>
</gene>
<dbReference type="CTD" id="9952176"/>
<dbReference type="InterPro" id="IPR017891">
    <property type="entry name" value="Insulin_GF-bd_Cys-rich_CS"/>
</dbReference>